<dbReference type="AlphaFoldDB" id="Q7V9T6"/>
<sequence length="273" mass="29944">MGLTPALFAKVLRLNFWSVVFLTLHASCIPLFLSAENLDSFLGQRIQKNARWVGNQVVSPSISILILAGHADSQGIEGAGTVGEAVGINGSKPMDPEISDELFWNFKIQDAVVKVGKDNGLTIDSYSPSIRTIVDENDFQTNWSVGSRHAAKGGYVIEIHFDSYGKHGFGSGLIPPLSKNINNIDEALAQSFGRYPIFFRGGLGGPRRQIRILEIGKLEGDLEKKLRDLDSRDKTIEKIANLIVQGILDGVMKTGPFNPLRDEDDIFLPDSHL</sequence>
<dbReference type="EnsemblBacteria" id="AAQ00782">
    <property type="protein sequence ID" value="AAQ00782"/>
    <property type="gene ID" value="Pro_1738"/>
</dbReference>
<dbReference type="eggNOG" id="ENOG5033TN5">
    <property type="taxonomic scope" value="Bacteria"/>
</dbReference>
<protein>
    <submittedName>
        <fullName evidence="1">Predicted dehydrogenase</fullName>
    </submittedName>
</protein>
<dbReference type="EMBL" id="AE017126">
    <property type="protein sequence ID" value="AAQ00782.1"/>
    <property type="molecule type" value="Genomic_DNA"/>
</dbReference>
<dbReference type="PATRIC" id="fig|167539.5.peg.1833"/>
<gene>
    <name evidence="1" type="ordered locus">Pro_1738</name>
</gene>
<evidence type="ECO:0000313" key="2">
    <source>
        <dbReference type="Proteomes" id="UP000001420"/>
    </source>
</evidence>
<dbReference type="Proteomes" id="UP000001420">
    <property type="component" value="Chromosome"/>
</dbReference>
<accession>Q7V9T6</accession>
<dbReference type="HOGENOM" id="CLU_1033903_0_0_3"/>
<dbReference type="KEGG" id="pma:Pro_1738"/>
<proteinExistence type="predicted"/>
<organism evidence="1 2">
    <name type="scientific">Prochlorococcus marinus (strain SARG / CCMP1375 / SS120)</name>
    <dbReference type="NCBI Taxonomy" id="167539"/>
    <lineage>
        <taxon>Bacteria</taxon>
        <taxon>Bacillati</taxon>
        <taxon>Cyanobacteriota</taxon>
        <taxon>Cyanophyceae</taxon>
        <taxon>Synechococcales</taxon>
        <taxon>Prochlorococcaceae</taxon>
        <taxon>Prochlorococcus</taxon>
    </lineage>
</organism>
<evidence type="ECO:0000313" key="1">
    <source>
        <dbReference type="EMBL" id="AAQ00782.1"/>
    </source>
</evidence>
<dbReference type="STRING" id="167539.Pro_1738"/>
<keyword evidence="2" id="KW-1185">Reference proteome</keyword>
<name>Q7V9T6_PROMA</name>
<reference evidence="1 2" key="1">
    <citation type="journal article" date="2003" name="Proc. Natl. Acad. Sci. U.S.A.">
        <title>Genome sequence of the cyanobacterium Prochlorococcus marinus SS120, a nearly minimal oxyphototrophic genome.</title>
        <authorList>
            <person name="Dufresne A."/>
            <person name="Salanoubat M."/>
            <person name="Partensky F."/>
            <person name="Artiguenave F."/>
            <person name="Axmann I.M."/>
            <person name="Barbe V."/>
            <person name="Duprat S."/>
            <person name="Galperin M.Y."/>
            <person name="Koonin E.V."/>
            <person name="Le Gall F."/>
            <person name="Makarova K.S."/>
            <person name="Ostrowski M."/>
            <person name="Oztas S."/>
            <person name="Robert C."/>
            <person name="Rogozin I.B."/>
            <person name="Scanlan D.J."/>
            <person name="Tandeau de Marsac N."/>
            <person name="Weissenbach J."/>
            <person name="Wincker P."/>
            <person name="Wolf Y.I."/>
            <person name="Hess W.R."/>
        </authorList>
    </citation>
    <scope>NUCLEOTIDE SEQUENCE [LARGE SCALE GENOMIC DNA]</scope>
    <source>
        <strain evidence="2">SARG / CCMP1375 / SS120</strain>
    </source>
</reference>
<dbReference type="RefSeq" id="WP_011125887.1">
    <property type="nucleotide sequence ID" value="NC_005042.1"/>
</dbReference>
<dbReference type="OrthoDB" id="539120at2"/>